<protein>
    <submittedName>
        <fullName evidence="4">Chemotaxis protein CheC</fullName>
    </submittedName>
</protein>
<name>A0ABT0XFR6_9BACI</name>
<evidence type="ECO:0000313" key="5">
    <source>
        <dbReference type="Proteomes" id="UP001203665"/>
    </source>
</evidence>
<reference evidence="4" key="1">
    <citation type="submission" date="2022-06" db="EMBL/GenBank/DDBJ databases">
        <title>Alkalicoccobacillus porphyridii sp. nov., isolated from a marine red alga, Porphyridium purpureum and reclassification of Shouchella plakortidis and Shouchella gibsonii as Alkalicoccobacillus plakortidis comb. nov. and Alkalicoccobacillus gibsonii comb. nov.</title>
        <authorList>
            <person name="Kim K.H."/>
            <person name="Lee J.K."/>
            <person name="Han D.M."/>
            <person name="Baek J.H."/>
            <person name="Jeon C.O."/>
        </authorList>
    </citation>
    <scope>NUCLEOTIDE SEQUENCE</scope>
    <source>
        <strain evidence="4">DSM 19153</strain>
    </source>
</reference>
<dbReference type="EMBL" id="JAMQJY010000001">
    <property type="protein sequence ID" value="MCM2674719.1"/>
    <property type="molecule type" value="Genomic_DNA"/>
</dbReference>
<dbReference type="Proteomes" id="UP001203665">
    <property type="component" value="Unassembled WGS sequence"/>
</dbReference>
<keyword evidence="2" id="KW-0378">Hydrolase</keyword>
<dbReference type="Gene3D" id="3.40.1550.10">
    <property type="entry name" value="CheC-like"/>
    <property type="match status" value="1"/>
</dbReference>
<keyword evidence="5" id="KW-1185">Reference proteome</keyword>
<sequence length="167" mass="18279">MFYLKNYDFIHSTHLDVLREIGNIGAGHAATSLSALLGKTIEMSIPEAKVIPFEELPERMGGTENEIAAIYAQIHGDTPGSVYFFSDVSESITLIQQLTGISEDSKDQSQEYGQSAFLEAGNIVIGSYLSAFADLTGLKVSRGVPDLSIDMAWCYYQSWVKQAVNSK</sequence>
<dbReference type="InterPro" id="IPR007597">
    <property type="entry name" value="CheC"/>
</dbReference>
<dbReference type="CDD" id="cd17909">
    <property type="entry name" value="CheC_ClassI"/>
    <property type="match status" value="1"/>
</dbReference>
<dbReference type="InterPro" id="IPR028976">
    <property type="entry name" value="CheC-like_sf"/>
</dbReference>
<feature type="domain" description="CheC-like protein" evidence="3">
    <location>
        <begin position="14"/>
        <end position="48"/>
    </location>
</feature>
<comment type="caution">
    <text evidence="4">The sequence shown here is derived from an EMBL/GenBank/DDBJ whole genome shotgun (WGS) entry which is preliminary data.</text>
</comment>
<evidence type="ECO:0000256" key="2">
    <source>
        <dbReference type="ARBA" id="ARBA00022801"/>
    </source>
</evidence>
<keyword evidence="1" id="KW-0145">Chemotaxis</keyword>
<proteinExistence type="predicted"/>
<dbReference type="Pfam" id="PF04509">
    <property type="entry name" value="CheC"/>
    <property type="match status" value="2"/>
</dbReference>
<feature type="domain" description="CheC-like protein" evidence="3">
    <location>
        <begin position="115"/>
        <end position="149"/>
    </location>
</feature>
<dbReference type="PANTHER" id="PTHR43693">
    <property type="entry name" value="PROTEIN PHOSPHATASE CHEZ"/>
    <property type="match status" value="1"/>
</dbReference>
<gene>
    <name evidence="4" type="ORF">NDM98_03820</name>
</gene>
<evidence type="ECO:0000259" key="3">
    <source>
        <dbReference type="Pfam" id="PF04509"/>
    </source>
</evidence>
<evidence type="ECO:0000313" key="4">
    <source>
        <dbReference type="EMBL" id="MCM2674719.1"/>
    </source>
</evidence>
<dbReference type="InterPro" id="IPR050992">
    <property type="entry name" value="CheZ_family_phosphatases"/>
</dbReference>
<evidence type="ECO:0000256" key="1">
    <source>
        <dbReference type="ARBA" id="ARBA00022500"/>
    </source>
</evidence>
<accession>A0ABT0XFR6</accession>
<dbReference type="RefSeq" id="WP_251604751.1">
    <property type="nucleotide sequence ID" value="NZ_JAMQJY010000001.1"/>
</dbReference>
<dbReference type="PANTHER" id="PTHR43693:SF1">
    <property type="entry name" value="PROTEIN PHOSPHATASE CHEZ"/>
    <property type="match status" value="1"/>
</dbReference>
<dbReference type="SUPFAM" id="SSF103039">
    <property type="entry name" value="CheC-like"/>
    <property type="match status" value="1"/>
</dbReference>
<organism evidence="4 5">
    <name type="scientific">Alkalicoccobacillus plakortidis</name>
    <dbReference type="NCBI Taxonomy" id="444060"/>
    <lineage>
        <taxon>Bacteria</taxon>
        <taxon>Bacillati</taxon>
        <taxon>Bacillota</taxon>
        <taxon>Bacilli</taxon>
        <taxon>Bacillales</taxon>
        <taxon>Bacillaceae</taxon>
        <taxon>Alkalicoccobacillus</taxon>
    </lineage>
</organism>